<feature type="domain" description="NlpC/P60" evidence="8">
    <location>
        <begin position="280"/>
        <end position="409"/>
    </location>
</feature>
<evidence type="ECO:0000256" key="2">
    <source>
        <dbReference type="ARBA" id="ARBA00022670"/>
    </source>
</evidence>
<dbReference type="InterPro" id="IPR051794">
    <property type="entry name" value="PG_Endopeptidase_C40"/>
</dbReference>
<keyword evidence="3" id="KW-0378">Hydrolase</keyword>
<dbReference type="AlphaFoldDB" id="A0A8J3JFZ6"/>
<feature type="region of interest" description="Disordered" evidence="6">
    <location>
        <begin position="50"/>
        <end position="98"/>
    </location>
</feature>
<comment type="caution">
    <text evidence="9">The sequence shown here is derived from an EMBL/GenBank/DDBJ whole genome shotgun (WGS) entry which is preliminary data.</text>
</comment>
<feature type="chain" id="PRO_5035246300" description="NlpC/P60 domain-containing protein" evidence="7">
    <location>
        <begin position="41"/>
        <end position="570"/>
    </location>
</feature>
<keyword evidence="10" id="KW-1185">Reference proteome</keyword>
<gene>
    <name evidence="9" type="ORF">Aru02nite_68730</name>
</gene>
<proteinExistence type="inferred from homology"/>
<protein>
    <recommendedName>
        <fullName evidence="8">NlpC/P60 domain-containing protein</fullName>
    </recommendedName>
</protein>
<accession>A0A8J3JFZ6</accession>
<keyword evidence="7" id="KW-0732">Signal</keyword>
<dbReference type="GO" id="GO:0006508">
    <property type="term" value="P:proteolysis"/>
    <property type="evidence" value="ECO:0007669"/>
    <property type="project" value="UniProtKB-KW"/>
</dbReference>
<evidence type="ECO:0000313" key="10">
    <source>
        <dbReference type="Proteomes" id="UP000612808"/>
    </source>
</evidence>
<evidence type="ECO:0000256" key="1">
    <source>
        <dbReference type="ARBA" id="ARBA00007074"/>
    </source>
</evidence>
<evidence type="ECO:0000256" key="5">
    <source>
        <dbReference type="SAM" id="Coils"/>
    </source>
</evidence>
<feature type="signal peptide" evidence="7">
    <location>
        <begin position="1"/>
        <end position="40"/>
    </location>
</feature>
<evidence type="ECO:0000256" key="4">
    <source>
        <dbReference type="ARBA" id="ARBA00022807"/>
    </source>
</evidence>
<comment type="similarity">
    <text evidence="1">Belongs to the peptidase C40 family.</text>
</comment>
<organism evidence="9 10">
    <name type="scientific">Actinocatenispora rupis</name>
    <dbReference type="NCBI Taxonomy" id="519421"/>
    <lineage>
        <taxon>Bacteria</taxon>
        <taxon>Bacillati</taxon>
        <taxon>Actinomycetota</taxon>
        <taxon>Actinomycetes</taxon>
        <taxon>Micromonosporales</taxon>
        <taxon>Micromonosporaceae</taxon>
        <taxon>Actinocatenispora</taxon>
    </lineage>
</organism>
<feature type="compositionally biased region" description="Low complexity" evidence="6">
    <location>
        <begin position="539"/>
        <end position="549"/>
    </location>
</feature>
<feature type="compositionally biased region" description="Low complexity" evidence="6">
    <location>
        <begin position="421"/>
        <end position="453"/>
    </location>
</feature>
<dbReference type="Gene3D" id="3.90.1720.10">
    <property type="entry name" value="endopeptidase domain like (from Nostoc punctiforme)"/>
    <property type="match status" value="1"/>
</dbReference>
<reference evidence="9" key="1">
    <citation type="submission" date="2021-01" db="EMBL/GenBank/DDBJ databases">
        <title>Whole genome shotgun sequence of Actinocatenispora rupis NBRC 107355.</title>
        <authorList>
            <person name="Komaki H."/>
            <person name="Tamura T."/>
        </authorList>
    </citation>
    <scope>NUCLEOTIDE SEQUENCE</scope>
    <source>
        <strain evidence="9">NBRC 107355</strain>
    </source>
</reference>
<feature type="coiled-coil region" evidence="5">
    <location>
        <begin position="100"/>
        <end position="141"/>
    </location>
</feature>
<keyword evidence="2" id="KW-0645">Protease</keyword>
<dbReference type="EMBL" id="BOMB01000050">
    <property type="protein sequence ID" value="GID15984.1"/>
    <property type="molecule type" value="Genomic_DNA"/>
</dbReference>
<dbReference type="Proteomes" id="UP000612808">
    <property type="component" value="Unassembled WGS sequence"/>
</dbReference>
<feature type="region of interest" description="Disordered" evidence="6">
    <location>
        <begin position="407"/>
        <end position="570"/>
    </location>
</feature>
<feature type="coiled-coil region" evidence="5">
    <location>
        <begin position="199"/>
        <end position="254"/>
    </location>
</feature>
<dbReference type="Pfam" id="PF00877">
    <property type="entry name" value="NLPC_P60"/>
    <property type="match status" value="1"/>
</dbReference>
<feature type="compositionally biased region" description="Low complexity" evidence="6">
    <location>
        <begin position="461"/>
        <end position="527"/>
    </location>
</feature>
<keyword evidence="4" id="KW-0788">Thiol protease</keyword>
<dbReference type="InterPro" id="IPR000064">
    <property type="entry name" value="NLP_P60_dom"/>
</dbReference>
<sequence length="570" mass="57667">MHGQALRTSRRMRRRPWLASVGLAATILFAGLGSTTAAYADPVTPAAGTTPGAGVPAAPPDTGSVPRPGGSVTPPSTGGTPTTGAPATGASVGGPIGDQIGAQTAQVQRLAEDKKQAKQQLDSDRQNVAAAKRNLDLANRLLGEFGDRTGKDASKAYKSAAKIPDHLDPAAKEYRALAKLAPWLAEPGTVDGRQNGASYQDAKELAAAAESAYKRALQQQSDDRKRYSTLGRQLDRAISDLDTLRARNATALQQDERQQRQWLQQYDGQIGSDVAGWRANPKAVAAVRFALSQLGKPYVWAAEGPDSYDCSGLVLASYQSVGVGLPRIADQQYRATAGRPVALSQLLPGDLIFYGDTPGQSTSIYHVAMYIGQGKIVQAPTFGVPVQVVSLSLGGFYGATRVLPAVRTSKPKPHPSPSPSPSGSKTAKPGPSGSTAPKPSPSHSTSPTPKPSGSGSGNNGGTPAPSASASAPASQTSASASASASPSTSTTSASAPASSSTSTTASPSSTTSASAPATDSTSPAGSTRAPAPAPGGTCASPSPSASVTPSPLPTPTPSASPSPSPTPSCH</sequence>
<name>A0A8J3JFZ6_9ACTN</name>
<dbReference type="PANTHER" id="PTHR47359:SF3">
    <property type="entry name" value="NLP_P60 DOMAIN-CONTAINING PROTEIN-RELATED"/>
    <property type="match status" value="1"/>
</dbReference>
<feature type="compositionally biased region" description="Pro residues" evidence="6">
    <location>
        <begin position="550"/>
        <end position="570"/>
    </location>
</feature>
<evidence type="ECO:0000256" key="6">
    <source>
        <dbReference type="SAM" id="MobiDB-lite"/>
    </source>
</evidence>
<evidence type="ECO:0000256" key="7">
    <source>
        <dbReference type="SAM" id="SignalP"/>
    </source>
</evidence>
<keyword evidence="5" id="KW-0175">Coiled coil</keyword>
<dbReference type="PROSITE" id="PS51935">
    <property type="entry name" value="NLPC_P60"/>
    <property type="match status" value="1"/>
</dbReference>
<dbReference type="SUPFAM" id="SSF54001">
    <property type="entry name" value="Cysteine proteinases"/>
    <property type="match status" value="1"/>
</dbReference>
<evidence type="ECO:0000313" key="9">
    <source>
        <dbReference type="EMBL" id="GID15984.1"/>
    </source>
</evidence>
<dbReference type="InterPro" id="IPR038765">
    <property type="entry name" value="Papain-like_cys_pep_sf"/>
</dbReference>
<dbReference type="PANTHER" id="PTHR47359">
    <property type="entry name" value="PEPTIDOGLYCAN DL-ENDOPEPTIDASE CWLO"/>
    <property type="match status" value="1"/>
</dbReference>
<evidence type="ECO:0000256" key="3">
    <source>
        <dbReference type="ARBA" id="ARBA00022801"/>
    </source>
</evidence>
<evidence type="ECO:0000259" key="8">
    <source>
        <dbReference type="PROSITE" id="PS51935"/>
    </source>
</evidence>
<dbReference type="GO" id="GO:0008234">
    <property type="term" value="F:cysteine-type peptidase activity"/>
    <property type="evidence" value="ECO:0007669"/>
    <property type="project" value="UniProtKB-KW"/>
</dbReference>
<feature type="compositionally biased region" description="Low complexity" evidence="6">
    <location>
        <begin position="50"/>
        <end position="90"/>
    </location>
</feature>